<keyword evidence="2" id="KW-1185">Reference proteome</keyword>
<comment type="caution">
    <text evidence="1">The sequence shown here is derived from an EMBL/GenBank/DDBJ whole genome shotgun (WGS) entry which is preliminary data.</text>
</comment>
<accession>A0A3M7QQX7</accession>
<dbReference type="AlphaFoldDB" id="A0A3M7QQX7"/>
<proteinExistence type="predicted"/>
<gene>
    <name evidence="1" type="ORF">BpHYR1_012010</name>
</gene>
<evidence type="ECO:0000313" key="2">
    <source>
        <dbReference type="Proteomes" id="UP000276133"/>
    </source>
</evidence>
<dbReference type="EMBL" id="REGN01005403">
    <property type="protein sequence ID" value="RNA13474.1"/>
    <property type="molecule type" value="Genomic_DNA"/>
</dbReference>
<feature type="non-terminal residue" evidence="1">
    <location>
        <position position="1"/>
    </location>
</feature>
<evidence type="ECO:0000313" key="1">
    <source>
        <dbReference type="EMBL" id="RNA13474.1"/>
    </source>
</evidence>
<organism evidence="1 2">
    <name type="scientific">Brachionus plicatilis</name>
    <name type="common">Marine rotifer</name>
    <name type="synonym">Brachionus muelleri</name>
    <dbReference type="NCBI Taxonomy" id="10195"/>
    <lineage>
        <taxon>Eukaryota</taxon>
        <taxon>Metazoa</taxon>
        <taxon>Spiralia</taxon>
        <taxon>Gnathifera</taxon>
        <taxon>Rotifera</taxon>
        <taxon>Eurotatoria</taxon>
        <taxon>Monogononta</taxon>
        <taxon>Pseudotrocha</taxon>
        <taxon>Ploima</taxon>
        <taxon>Brachionidae</taxon>
        <taxon>Brachionus</taxon>
    </lineage>
</organism>
<dbReference type="Proteomes" id="UP000276133">
    <property type="component" value="Unassembled WGS sequence"/>
</dbReference>
<reference evidence="1 2" key="1">
    <citation type="journal article" date="2018" name="Sci. Rep.">
        <title>Genomic signatures of local adaptation to the degree of environmental predictability in rotifers.</title>
        <authorList>
            <person name="Franch-Gras L."/>
            <person name="Hahn C."/>
            <person name="Garcia-Roger E.M."/>
            <person name="Carmona M.J."/>
            <person name="Serra M."/>
            <person name="Gomez A."/>
        </authorList>
    </citation>
    <scope>NUCLEOTIDE SEQUENCE [LARGE SCALE GENOMIC DNA]</scope>
    <source>
        <strain evidence="1">HYR1</strain>
    </source>
</reference>
<protein>
    <submittedName>
        <fullName evidence="1">Uncharacterized protein</fullName>
    </submittedName>
</protein>
<name>A0A3M7QQX7_BRAPC</name>
<sequence>ITEIKIFRYGGRYFLNGSGKFGKILLFSRARFIRKSSYFYLLKKEKAKKSTDRCIRRLEQYFDYLEYYGMNFDEKCEFCNLDLNNSLFITIRKFYYFYIHLEQMNHFLTQSEQTKKITLEF</sequence>